<dbReference type="Proteomes" id="UP000184488">
    <property type="component" value="Unassembled WGS sequence"/>
</dbReference>
<proteinExistence type="predicted"/>
<evidence type="ECO:0000313" key="2">
    <source>
        <dbReference type="EMBL" id="SHI66271.1"/>
    </source>
</evidence>
<protein>
    <recommendedName>
        <fullName evidence="4">Sugar lactone lactonase YvrE</fullName>
    </recommendedName>
</protein>
<feature type="chain" id="PRO_5012793646" description="Sugar lactone lactonase YvrE" evidence="1">
    <location>
        <begin position="20"/>
        <end position="294"/>
    </location>
</feature>
<sequence>MKNVLVALGLILGFYGSNAQEVNKVGGFNYPESVASDASFLYVADIGAKMRPTDKDGDGKILRLDKAGKVIDDNFFKEILNAPKGLAIDDNILFVADVDRVVAFDIKTGKKLYEIDFVPQTSFLNDIAVWDKTTLYVSATDKSKLFKVNLTNKTFEEVPTDVAIDGINGLYADKAASRLYVNGFGTNNQVNGTIGYINLKDNKFTQLIQLEGLYDGITIYQDVLYFTNWIAMEKKGILVSIDLMNNHKMTVMKLPEFIGGPADLTVSRDHLVIPAMLEGALYFVNIRKELMYIH</sequence>
<dbReference type="Gene3D" id="2.130.10.10">
    <property type="entry name" value="YVTN repeat-like/Quinoprotein amine dehydrogenase"/>
    <property type="match status" value="1"/>
</dbReference>
<gene>
    <name evidence="2" type="ORF">SAMN05444363_1172</name>
</gene>
<feature type="signal peptide" evidence="1">
    <location>
        <begin position="1"/>
        <end position="19"/>
    </location>
</feature>
<dbReference type="InterPro" id="IPR015943">
    <property type="entry name" value="WD40/YVTN_repeat-like_dom_sf"/>
</dbReference>
<dbReference type="EMBL" id="FQZI01000002">
    <property type="protein sequence ID" value="SHI66271.1"/>
    <property type="molecule type" value="Genomic_DNA"/>
</dbReference>
<keyword evidence="1" id="KW-0732">Signal</keyword>
<dbReference type="STRING" id="415425.SAMN05444363_1172"/>
<dbReference type="Gene3D" id="2.40.10.500">
    <property type="match status" value="1"/>
</dbReference>
<dbReference type="OrthoDB" id="7675395at2"/>
<evidence type="ECO:0000256" key="1">
    <source>
        <dbReference type="SAM" id="SignalP"/>
    </source>
</evidence>
<evidence type="ECO:0008006" key="4">
    <source>
        <dbReference type="Google" id="ProtNLM"/>
    </source>
</evidence>
<keyword evidence="3" id="KW-1185">Reference proteome</keyword>
<organism evidence="2 3">
    <name type="scientific">Flavobacterium terrae</name>
    <dbReference type="NCBI Taxonomy" id="415425"/>
    <lineage>
        <taxon>Bacteria</taxon>
        <taxon>Pseudomonadati</taxon>
        <taxon>Bacteroidota</taxon>
        <taxon>Flavobacteriia</taxon>
        <taxon>Flavobacteriales</taxon>
        <taxon>Flavobacteriaceae</taxon>
        <taxon>Flavobacterium</taxon>
    </lineage>
</organism>
<dbReference type="AlphaFoldDB" id="A0A1M6CZH8"/>
<reference evidence="3" key="1">
    <citation type="submission" date="2016-11" db="EMBL/GenBank/DDBJ databases">
        <authorList>
            <person name="Varghese N."/>
            <person name="Submissions S."/>
        </authorList>
    </citation>
    <scope>NUCLEOTIDE SEQUENCE [LARGE SCALE GENOMIC DNA]</scope>
    <source>
        <strain evidence="3">DSM 18829</strain>
    </source>
</reference>
<accession>A0A1M6CZH8</accession>
<dbReference type="SUPFAM" id="SSF101898">
    <property type="entry name" value="NHL repeat"/>
    <property type="match status" value="1"/>
</dbReference>
<dbReference type="RefSeq" id="WP_073309468.1">
    <property type="nucleotide sequence ID" value="NZ_FQZI01000002.1"/>
</dbReference>
<evidence type="ECO:0000313" key="3">
    <source>
        <dbReference type="Proteomes" id="UP000184488"/>
    </source>
</evidence>
<name>A0A1M6CZH8_9FLAO</name>